<gene>
    <name evidence="4" type="ORF">PPRIM_AZ9-3.1.T1390099</name>
</gene>
<dbReference type="Proteomes" id="UP000688137">
    <property type="component" value="Unassembled WGS sequence"/>
</dbReference>
<dbReference type="Pfam" id="PF01508">
    <property type="entry name" value="Paramecium_SA"/>
    <property type="match status" value="25"/>
</dbReference>
<evidence type="ECO:0000256" key="2">
    <source>
        <dbReference type="SAM" id="SignalP"/>
    </source>
</evidence>
<feature type="domain" description="PSI" evidence="3">
    <location>
        <begin position="77"/>
        <end position="125"/>
    </location>
</feature>
<organism evidence="4 5">
    <name type="scientific">Paramecium primaurelia</name>
    <dbReference type="NCBI Taxonomy" id="5886"/>
    <lineage>
        <taxon>Eukaryota</taxon>
        <taxon>Sar</taxon>
        <taxon>Alveolata</taxon>
        <taxon>Ciliophora</taxon>
        <taxon>Intramacronucleata</taxon>
        <taxon>Oligohymenophorea</taxon>
        <taxon>Peniculida</taxon>
        <taxon>Parameciidae</taxon>
        <taxon>Paramecium</taxon>
    </lineage>
</organism>
<feature type="signal peptide" evidence="2">
    <location>
        <begin position="1"/>
        <end position="21"/>
    </location>
</feature>
<evidence type="ECO:0000313" key="4">
    <source>
        <dbReference type="EMBL" id="CAD8109105.1"/>
    </source>
</evidence>
<reference evidence="4" key="1">
    <citation type="submission" date="2021-01" db="EMBL/GenBank/DDBJ databases">
        <authorList>
            <consortium name="Genoscope - CEA"/>
            <person name="William W."/>
        </authorList>
    </citation>
    <scope>NUCLEOTIDE SEQUENCE</scope>
</reference>
<feature type="domain" description="PSI" evidence="3">
    <location>
        <begin position="2139"/>
        <end position="2192"/>
    </location>
</feature>
<feature type="domain" description="PSI" evidence="3">
    <location>
        <begin position="271"/>
        <end position="316"/>
    </location>
</feature>
<protein>
    <recommendedName>
        <fullName evidence="3">PSI domain-containing protein</fullName>
    </recommendedName>
</protein>
<keyword evidence="5" id="KW-1185">Reference proteome</keyword>
<dbReference type="PROSITE" id="PS51257">
    <property type="entry name" value="PROKAR_LIPOPROTEIN"/>
    <property type="match status" value="1"/>
</dbReference>
<dbReference type="SMART" id="SM00639">
    <property type="entry name" value="PSA"/>
    <property type="match status" value="28"/>
</dbReference>
<feature type="domain" description="PSI" evidence="3">
    <location>
        <begin position="1474"/>
        <end position="1523"/>
    </location>
</feature>
<keyword evidence="1" id="KW-0325">Glycoprotein</keyword>
<dbReference type="EMBL" id="CAJJDM010000143">
    <property type="protein sequence ID" value="CAD8109105.1"/>
    <property type="molecule type" value="Genomic_DNA"/>
</dbReference>
<feature type="domain" description="PSI" evidence="3">
    <location>
        <begin position="858"/>
        <end position="928"/>
    </location>
</feature>
<dbReference type="InterPro" id="IPR002895">
    <property type="entry name" value="Paramecium_SA"/>
</dbReference>
<dbReference type="InterPro" id="IPR016201">
    <property type="entry name" value="PSI"/>
</dbReference>
<accession>A0A8S1Q1H7</accession>
<feature type="domain" description="PSI" evidence="3">
    <location>
        <begin position="1861"/>
        <end position="1913"/>
    </location>
</feature>
<dbReference type="SMART" id="SM00423">
    <property type="entry name" value="PSI"/>
    <property type="match status" value="9"/>
</dbReference>
<feature type="domain" description="PSI" evidence="3">
    <location>
        <begin position="26"/>
        <end position="71"/>
    </location>
</feature>
<feature type="domain" description="PSI" evidence="3">
    <location>
        <begin position="969"/>
        <end position="1022"/>
    </location>
</feature>
<feature type="chain" id="PRO_5035930289" description="PSI domain-containing protein" evidence="2">
    <location>
        <begin position="22"/>
        <end position="2394"/>
    </location>
</feature>
<comment type="caution">
    <text evidence="4">The sequence shown here is derived from an EMBL/GenBank/DDBJ whole genome shotgun (WGS) entry which is preliminary data.</text>
</comment>
<sequence>MNKQFIILTFLLALATSQTYSITSCTCVQLLSEADCIKNVSLGCSWDSTKKSCAVSTTPVTPTVTYATYCESFAEADCPKAKPCTDCGSYAACAWVEGKCSHFTGCTAFSKTTDPECQAISNRCITDGTHCVELDACSTYKKQLPCVKNASGRLCYWDTTNNTCVDANACDRLPITFVTDKECRDVISTCTTKTGGGCVDSGNNCSDQTLEIQCVWNKLRSMACYWDGAACKDRICDNAPTTLTTDETCKTFRTDGTCTTKPNGGCITRTTCAAATIQAACIKNSSGGDCYWTGTACVDKICTNAPTTMTTNSACGGCVSNGACSAANVQAACVKNSSGTDCIWDTTCKEKTCANAPTTNNTHELCTSYLLTCTVKAGGGCQPRSCTNAPTTLTTNDACEAYLPNNNCITKTGGGCVTNTTCSLITLEAACIKNFYGATCFWDTSSSGCKDKICTNAPSTTNTHDLCVAFLSNCTVNSTNSGCVEKTCENSLVQTICDKDLNNKACIWKGKCYKKECVLASSTTATHQDCQTYDSSCTLSNTGAGCVPIPLKCEAITIESACNVRLQVTNGVRSYQACGWNGSQCMDKACSTAPRSSQTTEECNNYKSGCVANNPVNGSISGCQDLPTTCAARRSNENCQISRNGLPTCLWNTATSVCVEKTCATASVVGLLGSLETINFDNCQSYISICTATNADGQCTNTSRPCISNNDSNACVVKPSSCSGLNSSNCNRGSKANGDCYWNGTNCVDRICTNISLNTHIGCQGQLDRCTVNNNGSACQNLATACTSYGSAENCKILSNGKSCIWTGSACRNATCADATDSESFATDDQCYRYPTPTETCTVILKTAGLGCVPRLANCSDYQSQAQCYRTLTASEDDCTWNSYFNKCFSNSYLSGACSTFRGTKTYCEQLKPGCTNLVNATDTDACSFSCALITGLSSPNNTHDYCQSVSNNCTINAAGDACRQILAYCSSYFTEADCTLNTGGQKCYWFSVGELCFDVSASNCNLIASLSSPNNTHDYCSSYSAECTINDAGNACIAYLQNCSSYQAQNNCIKKNNGKRCLWNSNLSPAVCQDISSANCDALSPLSNPNNTHEFCQSFSAECQINADSNACKTMEISCASYLTQSNCAFRRNGDRCYWKESTTTCLDITSSNCEEVILDTYKFHQICQFYSKSCTIKADETTCRVMQVNCSSYTVQADCTLKINLKKCYWNQNASPAACQDITSANCNLLASLADPNNTHNFCQSYSDECTINSSGNACVALTCETAQVANPSWTNCQAYNSQCSVKRDGSGCITIQGQCSGYTGTMANCYRSTAGFCTADSNDSTCQSITNTTTCEAIKLGSFTFNDTICNQLKPGCIALQDNSGCQAKTCANKTAPFTHAACNTWLPTCTANLVTSPTACTTMPTTCATLSTTACVWAVEGACIAIGSSCVRRTCDTATPAASFTTNAQCTAHLSTCTVARVGGCQPRAACSTYKSRHQCKFNTTGGRCFWNATNLTCVDFSCGNIEQTSLYDTHSKCALADSTCTVRATNGAAVPGCMARGGCSSYQIEDQCNRNATGGVCVWNTNLAQAACQDKSCSTAPTATATHDDCNTYFSTNTIRCTVVATPDANGGAPVLGGCQQTAACAIYIHQEQCKFNATGDACGWNGTQCADKSCATAPATADYDDNDKCRAYFNNKCTVAESGQGCVDIPDTCETMIEKQCVTDKSGRLCYWNGTACITRSCDNAPEATATADECNTYLAGCTLDQLVKCKTKVCEDFAFATDALCRQAVSTCTTNGTNCVTRGTCFQAMSQAGCVTSATNQQCEWMPAVGNNQAYCTIKTCNTAPNTLTSEAACAGYFTNCTTKNGGGCITKSTCAAVTIDAACTTALNGTICAWDSTQNRCRDKDCQDFSGTTHAACQGQRAGCTAGANGKCARVQNCEQTTLRSACIEGTNGPCLWVNDFVNSDGSTGACFRYTSCKSLNWNSDTQCKWISKQCTTNGSNCVGITLCSETNTDGGCVTGYDGACIQSVPALNSSDPKVCKPYTSCADAFYTTHSDCQIASSKCTTNGTTGCIALGACSSYTSQAGCYFNDKGVIYTSGVITSTGICTWDTTANSCRDQSCADLTGTNHAACSSQLSTCTSDGTTCLLKGACSSYTTQTSCTTAVGSDGICYWELASATNNNTAKCRLLTCPDIQNGTATNVCSVALSSCVSDGTVCITKANCSAYKTKTACNSGGLDGICVFTQSTATGAVAGTGTCALMTACTTANNDQVACQQARDRCSWTAASGTGATAVASKCTTHTCATNQATNGACTRFLNWDRKTQQVCTLVSGTCTATDPSTLSSNDCFLVSGYTYTWNASTSKCGVCTAPVVQPNTTVNNTNNQTKTTDSGYILGLSTIIFGYLIF</sequence>
<feature type="domain" description="PSI" evidence="3">
    <location>
        <begin position="136"/>
        <end position="184"/>
    </location>
</feature>
<evidence type="ECO:0000313" key="5">
    <source>
        <dbReference type="Proteomes" id="UP000688137"/>
    </source>
</evidence>
<evidence type="ECO:0000256" key="1">
    <source>
        <dbReference type="ARBA" id="ARBA00023180"/>
    </source>
</evidence>
<keyword evidence="2" id="KW-0732">Signal</keyword>
<evidence type="ECO:0000259" key="3">
    <source>
        <dbReference type="SMART" id="SM00423"/>
    </source>
</evidence>
<proteinExistence type="predicted"/>
<name>A0A8S1Q1H7_PARPR</name>